<evidence type="ECO:0000313" key="4">
    <source>
        <dbReference type="Proteomes" id="UP000295341"/>
    </source>
</evidence>
<feature type="region of interest" description="Disordered" evidence="1">
    <location>
        <begin position="1"/>
        <end position="21"/>
    </location>
</feature>
<dbReference type="Pfam" id="PF13672">
    <property type="entry name" value="PP2C_2"/>
    <property type="match status" value="1"/>
</dbReference>
<evidence type="ECO:0000256" key="1">
    <source>
        <dbReference type="SAM" id="MobiDB-lite"/>
    </source>
</evidence>
<evidence type="ECO:0000259" key="2">
    <source>
        <dbReference type="PROSITE" id="PS51746"/>
    </source>
</evidence>
<dbReference type="Proteomes" id="UP000295341">
    <property type="component" value="Unassembled WGS sequence"/>
</dbReference>
<feature type="compositionally biased region" description="Basic and acidic residues" evidence="1">
    <location>
        <begin position="8"/>
        <end position="20"/>
    </location>
</feature>
<reference evidence="3 4" key="1">
    <citation type="submission" date="2019-03" db="EMBL/GenBank/DDBJ databases">
        <title>Genomic Encyclopedia of Type Strains, Phase IV (KMG-IV): sequencing the most valuable type-strain genomes for metagenomic binning, comparative biology and taxonomic classification.</title>
        <authorList>
            <person name="Goeker M."/>
        </authorList>
    </citation>
    <scope>NUCLEOTIDE SEQUENCE [LARGE SCALE GENOMIC DNA]</scope>
    <source>
        <strain evidence="3 4">DSM 26377</strain>
    </source>
</reference>
<dbReference type="AlphaFoldDB" id="A0A4R7PD52"/>
<dbReference type="GO" id="GO:0004722">
    <property type="term" value="F:protein serine/threonine phosphatase activity"/>
    <property type="evidence" value="ECO:0007669"/>
    <property type="project" value="InterPro"/>
</dbReference>
<comment type="caution">
    <text evidence="3">The sequence shown here is derived from an EMBL/GenBank/DDBJ whole genome shotgun (WGS) entry which is preliminary data.</text>
</comment>
<evidence type="ECO:0000313" key="3">
    <source>
        <dbReference type="EMBL" id="TDU31190.1"/>
    </source>
</evidence>
<dbReference type="InterPro" id="IPR015655">
    <property type="entry name" value="PP2C"/>
</dbReference>
<feature type="domain" description="PPM-type phosphatase" evidence="2">
    <location>
        <begin position="4"/>
        <end position="236"/>
    </location>
</feature>
<accession>A0A4R7PD52</accession>
<organism evidence="3 4">
    <name type="scientific">Panacagrimonas perspica</name>
    <dbReference type="NCBI Taxonomy" id="381431"/>
    <lineage>
        <taxon>Bacteria</taxon>
        <taxon>Pseudomonadati</taxon>
        <taxon>Pseudomonadota</taxon>
        <taxon>Gammaproteobacteria</taxon>
        <taxon>Nevskiales</taxon>
        <taxon>Nevskiaceae</taxon>
        <taxon>Panacagrimonas</taxon>
    </lineage>
</organism>
<dbReference type="SUPFAM" id="SSF81606">
    <property type="entry name" value="PP2C-like"/>
    <property type="match status" value="1"/>
</dbReference>
<dbReference type="SMART" id="SM00331">
    <property type="entry name" value="PP2C_SIG"/>
    <property type="match status" value="1"/>
</dbReference>
<dbReference type="PROSITE" id="PS51746">
    <property type="entry name" value="PPM_2"/>
    <property type="match status" value="1"/>
</dbReference>
<dbReference type="Gene3D" id="3.60.40.10">
    <property type="entry name" value="PPM-type phosphatase domain"/>
    <property type="match status" value="1"/>
</dbReference>
<dbReference type="CDD" id="cd00143">
    <property type="entry name" value="PP2Cc"/>
    <property type="match status" value="1"/>
</dbReference>
<dbReference type="InterPro" id="IPR036457">
    <property type="entry name" value="PPM-type-like_dom_sf"/>
</dbReference>
<dbReference type="EMBL" id="SOBT01000008">
    <property type="protein sequence ID" value="TDU31190.1"/>
    <property type="molecule type" value="Genomic_DNA"/>
</dbReference>
<dbReference type="PANTHER" id="PTHR13832">
    <property type="entry name" value="PROTEIN PHOSPHATASE 2C"/>
    <property type="match status" value="1"/>
</dbReference>
<keyword evidence="4" id="KW-1185">Reference proteome</keyword>
<name>A0A4R7PD52_9GAMM</name>
<protein>
    <submittedName>
        <fullName evidence="3">Protein phosphatase</fullName>
    </submittedName>
</protein>
<sequence>MLTSSYGRSDRGTVRQHNEDSYLDDPDNRLWAVADGMGGHEAGDVASQAIVRHLRQLVRAPRVVDYVDHVDDALAAANAELIHYAQTHRLQMVGSTACVLADAGHYMLCAWAGDSRIYQLDGTGLRQLTIDHNQAREMISTGQFTAADLQSNAQAAALVRAVGAEQNLVVEWSVAEAKPHDVFLLCSDGITKEMTDQEIASELAKPVQVKEIADKLVDTCLARGARDNITAVVVRVEA</sequence>
<dbReference type="PANTHER" id="PTHR13832:SF827">
    <property type="entry name" value="PROTEIN PHOSPHATASE 1L"/>
    <property type="match status" value="1"/>
</dbReference>
<dbReference type="InterPro" id="IPR001932">
    <property type="entry name" value="PPM-type_phosphatase-like_dom"/>
</dbReference>
<dbReference type="SMART" id="SM00332">
    <property type="entry name" value="PP2Cc"/>
    <property type="match status" value="1"/>
</dbReference>
<gene>
    <name evidence="3" type="ORF">DFR24_0549</name>
</gene>
<proteinExistence type="predicted"/>